<keyword evidence="2" id="KW-0238">DNA-binding</keyword>
<gene>
    <name evidence="6" type="ORF">RNA01_39080</name>
</gene>
<dbReference type="Pfam" id="PF09339">
    <property type="entry name" value="HTH_IclR"/>
    <property type="match status" value="1"/>
</dbReference>
<evidence type="ECO:0000256" key="1">
    <source>
        <dbReference type="ARBA" id="ARBA00023015"/>
    </source>
</evidence>
<dbReference type="Gene3D" id="3.30.450.40">
    <property type="match status" value="1"/>
</dbReference>
<dbReference type="InterPro" id="IPR036388">
    <property type="entry name" value="WH-like_DNA-bd_sf"/>
</dbReference>
<dbReference type="PROSITE" id="PS51077">
    <property type="entry name" value="HTH_ICLR"/>
    <property type="match status" value="1"/>
</dbReference>
<dbReference type="GO" id="GO:0003700">
    <property type="term" value="F:DNA-binding transcription factor activity"/>
    <property type="evidence" value="ECO:0007669"/>
    <property type="project" value="TreeGrafter"/>
</dbReference>
<name>A0A512HNF1_9HYPH</name>
<dbReference type="InterPro" id="IPR036390">
    <property type="entry name" value="WH_DNA-bd_sf"/>
</dbReference>
<dbReference type="PROSITE" id="PS51078">
    <property type="entry name" value="ICLR_ED"/>
    <property type="match status" value="1"/>
</dbReference>
<proteinExistence type="predicted"/>
<evidence type="ECO:0000259" key="5">
    <source>
        <dbReference type="PROSITE" id="PS51078"/>
    </source>
</evidence>
<accession>A0A512HNF1</accession>
<dbReference type="OrthoDB" id="6057486at2"/>
<dbReference type="GO" id="GO:0003677">
    <property type="term" value="F:DNA binding"/>
    <property type="evidence" value="ECO:0007669"/>
    <property type="project" value="UniProtKB-KW"/>
</dbReference>
<reference evidence="6 7" key="1">
    <citation type="submission" date="2019-07" db="EMBL/GenBank/DDBJ databases">
        <title>Whole genome shotgun sequence of Rhizobium naphthalenivorans NBRC 107585.</title>
        <authorList>
            <person name="Hosoyama A."/>
            <person name="Uohara A."/>
            <person name="Ohji S."/>
            <person name="Ichikawa N."/>
        </authorList>
    </citation>
    <scope>NUCLEOTIDE SEQUENCE [LARGE SCALE GENOMIC DNA]</scope>
    <source>
        <strain evidence="6 7">NBRC 107585</strain>
    </source>
</reference>
<dbReference type="SUPFAM" id="SSF55781">
    <property type="entry name" value="GAF domain-like"/>
    <property type="match status" value="1"/>
</dbReference>
<keyword evidence="1" id="KW-0805">Transcription regulation</keyword>
<evidence type="ECO:0000259" key="4">
    <source>
        <dbReference type="PROSITE" id="PS51077"/>
    </source>
</evidence>
<dbReference type="EMBL" id="BJZP01000027">
    <property type="protein sequence ID" value="GEO86976.1"/>
    <property type="molecule type" value="Genomic_DNA"/>
</dbReference>
<evidence type="ECO:0000313" key="7">
    <source>
        <dbReference type="Proteomes" id="UP000321717"/>
    </source>
</evidence>
<dbReference type="SMART" id="SM00346">
    <property type="entry name" value="HTH_ICLR"/>
    <property type="match status" value="1"/>
</dbReference>
<feature type="domain" description="HTH iclR-type" evidence="4">
    <location>
        <begin position="16"/>
        <end position="77"/>
    </location>
</feature>
<dbReference type="InterPro" id="IPR014757">
    <property type="entry name" value="Tscrpt_reg_IclR_C"/>
</dbReference>
<protein>
    <submittedName>
        <fullName evidence="6">Transcriptional regulator</fullName>
    </submittedName>
</protein>
<dbReference type="Proteomes" id="UP000321717">
    <property type="component" value="Unassembled WGS sequence"/>
</dbReference>
<dbReference type="RefSeq" id="WP_147181834.1">
    <property type="nucleotide sequence ID" value="NZ_BJZP01000027.1"/>
</dbReference>
<evidence type="ECO:0000256" key="2">
    <source>
        <dbReference type="ARBA" id="ARBA00023125"/>
    </source>
</evidence>
<feature type="domain" description="IclR-ED" evidence="5">
    <location>
        <begin position="78"/>
        <end position="263"/>
    </location>
</feature>
<keyword evidence="3" id="KW-0804">Transcription</keyword>
<dbReference type="GO" id="GO:0045892">
    <property type="term" value="P:negative regulation of DNA-templated transcription"/>
    <property type="evidence" value="ECO:0007669"/>
    <property type="project" value="TreeGrafter"/>
</dbReference>
<dbReference type="InterPro" id="IPR005471">
    <property type="entry name" value="Tscrpt_reg_IclR_N"/>
</dbReference>
<keyword evidence="7" id="KW-1185">Reference proteome</keyword>
<dbReference type="PANTHER" id="PTHR30136">
    <property type="entry name" value="HELIX-TURN-HELIX TRANSCRIPTIONAL REGULATOR, ICLR FAMILY"/>
    <property type="match status" value="1"/>
</dbReference>
<dbReference type="Pfam" id="PF01614">
    <property type="entry name" value="IclR_C"/>
    <property type="match status" value="1"/>
</dbReference>
<evidence type="ECO:0000313" key="6">
    <source>
        <dbReference type="EMBL" id="GEO86976.1"/>
    </source>
</evidence>
<dbReference type="InterPro" id="IPR029016">
    <property type="entry name" value="GAF-like_dom_sf"/>
</dbReference>
<dbReference type="PANTHER" id="PTHR30136:SF23">
    <property type="entry name" value="DNA-BINDING TRANSCRIPTIONAL ACTIVATOR MHPR"/>
    <property type="match status" value="1"/>
</dbReference>
<sequence length="286" mass="31502">MPKSSKSSSESPYREIRAVSRALDLLEAVSELGWANVGQLANYTGIDRGTTYRLIHTLELKGYLERRAEDGTMSLANRILELGDGVRHEDIAVQVMSQTLRELTEQIMWPSDFASFNAGHMVIQASSHKYSPVSVHRRLIGKTRSLFRSALGMAYLSSLNIENLNKTIEIAQRVGNLDAADRARSVRINQELEKVHLRGYAVSEGLVEAKFSAIALPVRIGRKPIGAVNIVFFRNAMAPDEAGMTLLRPLRDMIARAEQLMGVAMSSTGLRVGLEKLSIGPIGSNL</sequence>
<evidence type="ECO:0000256" key="3">
    <source>
        <dbReference type="ARBA" id="ARBA00023163"/>
    </source>
</evidence>
<dbReference type="SUPFAM" id="SSF46785">
    <property type="entry name" value="Winged helix' DNA-binding domain"/>
    <property type="match status" value="1"/>
</dbReference>
<organism evidence="6 7">
    <name type="scientific">Ciceribacter naphthalenivorans</name>
    <dbReference type="NCBI Taxonomy" id="1118451"/>
    <lineage>
        <taxon>Bacteria</taxon>
        <taxon>Pseudomonadati</taxon>
        <taxon>Pseudomonadota</taxon>
        <taxon>Alphaproteobacteria</taxon>
        <taxon>Hyphomicrobiales</taxon>
        <taxon>Rhizobiaceae</taxon>
        <taxon>Ciceribacter</taxon>
    </lineage>
</organism>
<dbReference type="InterPro" id="IPR050707">
    <property type="entry name" value="HTH_MetabolicPath_Reg"/>
</dbReference>
<comment type="caution">
    <text evidence="6">The sequence shown here is derived from an EMBL/GenBank/DDBJ whole genome shotgun (WGS) entry which is preliminary data.</text>
</comment>
<dbReference type="AlphaFoldDB" id="A0A512HNF1"/>
<dbReference type="Gene3D" id="1.10.10.10">
    <property type="entry name" value="Winged helix-like DNA-binding domain superfamily/Winged helix DNA-binding domain"/>
    <property type="match status" value="1"/>
</dbReference>